<gene>
    <name evidence="2" type="ORF">PSEMO_29330</name>
</gene>
<keyword evidence="1" id="KW-0812">Transmembrane</keyword>
<feature type="transmembrane region" description="Helical" evidence="1">
    <location>
        <begin position="6"/>
        <end position="25"/>
    </location>
</feature>
<dbReference type="EMBL" id="MKZO01000025">
    <property type="protein sequence ID" value="OLS62031.1"/>
    <property type="molecule type" value="Genomic_DNA"/>
</dbReference>
<organism evidence="2 3">
    <name type="scientific">Pseudomonas putida</name>
    <name type="common">Arthrobacter siderocapsulatus</name>
    <dbReference type="NCBI Taxonomy" id="303"/>
    <lineage>
        <taxon>Bacteria</taxon>
        <taxon>Pseudomonadati</taxon>
        <taxon>Pseudomonadota</taxon>
        <taxon>Gammaproteobacteria</taxon>
        <taxon>Pseudomonadales</taxon>
        <taxon>Pseudomonadaceae</taxon>
        <taxon>Pseudomonas</taxon>
    </lineage>
</organism>
<sequence length="56" mass="6338">MSLSTFQSMFLPVLAGLILLTIGFNKRENNSGVLMMWLGMLSILGIMVWKILEKLH</sequence>
<evidence type="ECO:0000313" key="2">
    <source>
        <dbReference type="EMBL" id="OLS62031.1"/>
    </source>
</evidence>
<accession>A0A1Q9R3S5</accession>
<name>A0A1Q9R3S5_PSEPU</name>
<keyword evidence="1" id="KW-1133">Transmembrane helix</keyword>
<comment type="caution">
    <text evidence="2">The sequence shown here is derived from an EMBL/GenBank/DDBJ whole genome shotgun (WGS) entry which is preliminary data.</text>
</comment>
<proteinExistence type="predicted"/>
<feature type="transmembrane region" description="Helical" evidence="1">
    <location>
        <begin position="32"/>
        <end position="52"/>
    </location>
</feature>
<dbReference type="Proteomes" id="UP000186736">
    <property type="component" value="Unassembled WGS sequence"/>
</dbReference>
<dbReference type="AlphaFoldDB" id="A0A1Q9R3S5"/>
<reference evidence="2 3" key="1">
    <citation type="submission" date="2016-10" db="EMBL/GenBank/DDBJ databases">
        <title>Genome Sequence of Pseudomonas putida GM4FR.</title>
        <authorList>
            <person name="Poehlein A."/>
            <person name="Wemheuer F."/>
            <person name="Hollensteiner J."/>
            <person name="Wemheuer B."/>
        </authorList>
    </citation>
    <scope>NUCLEOTIDE SEQUENCE [LARGE SCALE GENOMIC DNA]</scope>
    <source>
        <strain evidence="2 3">GM4FR</strain>
    </source>
</reference>
<evidence type="ECO:0000313" key="3">
    <source>
        <dbReference type="Proteomes" id="UP000186736"/>
    </source>
</evidence>
<dbReference type="RefSeq" id="WP_178392000.1">
    <property type="nucleotide sequence ID" value="NZ_MKZO01000025.1"/>
</dbReference>
<keyword evidence="1" id="KW-0472">Membrane</keyword>
<evidence type="ECO:0000256" key="1">
    <source>
        <dbReference type="SAM" id="Phobius"/>
    </source>
</evidence>
<protein>
    <submittedName>
        <fullName evidence="2">Uncharacterized protein</fullName>
    </submittedName>
</protein>